<dbReference type="Proteomes" id="UP000245959">
    <property type="component" value="Unassembled WGS sequence"/>
</dbReference>
<accession>A0A2U1BBG1</accession>
<evidence type="ECO:0008006" key="4">
    <source>
        <dbReference type="Google" id="ProtNLM"/>
    </source>
</evidence>
<dbReference type="AlphaFoldDB" id="A0A2U1BBG1"/>
<dbReference type="OrthoDB" id="9795222at2"/>
<dbReference type="InterPro" id="IPR011050">
    <property type="entry name" value="Pectin_lyase_fold/virulence"/>
</dbReference>
<gene>
    <name evidence="2" type="ORF">C8D82_101193</name>
</gene>
<keyword evidence="1" id="KW-0732">Signal</keyword>
<dbReference type="SUPFAM" id="SSF51126">
    <property type="entry name" value="Pectin lyase-like"/>
    <property type="match status" value="1"/>
</dbReference>
<proteinExistence type="predicted"/>
<keyword evidence="3" id="KW-1185">Reference proteome</keyword>
<dbReference type="GeneID" id="78293726"/>
<evidence type="ECO:0000313" key="2">
    <source>
        <dbReference type="EMBL" id="PVY45995.1"/>
    </source>
</evidence>
<evidence type="ECO:0000313" key="3">
    <source>
        <dbReference type="Proteomes" id="UP000245959"/>
    </source>
</evidence>
<name>A0A2U1BBG1_9BACT</name>
<dbReference type="RefSeq" id="WP_116882385.1">
    <property type="nucleotide sequence ID" value="NZ_CABMMC010000067.1"/>
</dbReference>
<sequence>MKYRNICTSAMLFAAGTLCAAVQFGVVRGENKWGYAGSHNTLLRPVPAAGKLELAVEFEAAAGKETPIPRESWFGIYLEDTRQRTRYIWSLFNPGWDSAPQNLTPTLISYEKNGNMQRRAAADPVPANGRRRLALTLENGKLSLDCAVPGEPSRTILETAVPTGFAPDRAGITVDSYHARPVAPVRFDSFTLTADGRSERDDFTDAGNWETGSGRGLAAWPGASAPAAADDSLQKRLDAGERSLRLPAATYFVETLKVPGGTSLHFAPGSRLRILGSIELAGDDITIDGARFEYDRRKSGALVTAEGRSGLRFLNCSTATWRGTGQDAVPHEKGAPILFALTGCRDILVADGRFADLSHVLLARHCSRITVRGNRAERCRTLTNIADGSEFLNHTGNWSRNVVYQCMWWGGDSNDTKQGIAPGSARTVKRTAPGTPGFHRDTAGTYDISVQNNFAEHGTTLAWGSKGRNILISGNIARYMDDLAYDTEGGENVVISNNISVNSACAGIGCYFYGERVLIANNQVLVFEEGAEKQRGNFIRLHSAGKPDHFGNGQILVTGNQFIAETAAPRAVSIETAREIFLKGNTFRNGRIAAVNGHAERIVIAENDFETTAAQPKAAIELAGGIEHAIRGNRFRLRSGGGTALKLGGNDVRIFLDGNLFLGYRTIFELSEKSAGTLFFTGNQYDGLPGSKADWRLVEQNNLYYGTEAR</sequence>
<evidence type="ECO:0000256" key="1">
    <source>
        <dbReference type="SAM" id="SignalP"/>
    </source>
</evidence>
<organism evidence="2 3">
    <name type="scientific">Victivallis vadensis</name>
    <dbReference type="NCBI Taxonomy" id="172901"/>
    <lineage>
        <taxon>Bacteria</taxon>
        <taxon>Pseudomonadati</taxon>
        <taxon>Lentisphaerota</taxon>
        <taxon>Lentisphaeria</taxon>
        <taxon>Victivallales</taxon>
        <taxon>Victivallaceae</taxon>
        <taxon>Victivallis</taxon>
    </lineage>
</organism>
<protein>
    <recommendedName>
        <fullName evidence="4">Parallel beta helix pectate lyase-like protein</fullName>
    </recommendedName>
</protein>
<comment type="caution">
    <text evidence="2">The sequence shown here is derived from an EMBL/GenBank/DDBJ whole genome shotgun (WGS) entry which is preliminary data.</text>
</comment>
<dbReference type="InterPro" id="IPR012334">
    <property type="entry name" value="Pectin_lyas_fold"/>
</dbReference>
<reference evidence="2 3" key="1">
    <citation type="submission" date="2018-04" db="EMBL/GenBank/DDBJ databases">
        <title>Genomic Encyclopedia of Type Strains, Phase IV (KMG-IV): sequencing the most valuable type-strain genomes for metagenomic binning, comparative biology and taxonomic classification.</title>
        <authorList>
            <person name="Goeker M."/>
        </authorList>
    </citation>
    <scope>NUCLEOTIDE SEQUENCE [LARGE SCALE GENOMIC DNA]</scope>
    <source>
        <strain evidence="2 3">DSM 14823</strain>
    </source>
</reference>
<feature type="chain" id="PRO_5015613007" description="Parallel beta helix pectate lyase-like protein" evidence="1">
    <location>
        <begin position="21"/>
        <end position="710"/>
    </location>
</feature>
<dbReference type="Gene3D" id="2.160.20.10">
    <property type="entry name" value="Single-stranded right-handed beta-helix, Pectin lyase-like"/>
    <property type="match status" value="1"/>
</dbReference>
<feature type="signal peptide" evidence="1">
    <location>
        <begin position="1"/>
        <end position="20"/>
    </location>
</feature>
<dbReference type="EMBL" id="QEKH01000001">
    <property type="protein sequence ID" value="PVY45995.1"/>
    <property type="molecule type" value="Genomic_DNA"/>
</dbReference>